<protein>
    <recommendedName>
        <fullName evidence="4">PEP-CTERM protein-sorting domain-containing protein</fullName>
    </recommendedName>
</protein>
<dbReference type="AlphaFoldDB" id="A0A6C2TXF5"/>
<accession>A0A6C2TXF5</accession>
<keyword evidence="1" id="KW-0732">Signal</keyword>
<sequence length="354" mass="36467">MKKTMGMMGLALVAILAVQSAVYGTTRSWKGTDSVNNRLMSRDGNWVGVKPGSGDIMQFNSSSTGSGAPNMNANFLVEKIKVASNLPKNVKMTGSAANSLRVRSVSSVGLQQDSAYDYWLNIGGEFWQDNAVHADNGGGTVSEVTWSATGAGDLIIESGSVLLDQDMNMEVTGAGVIDIRTAMAGGTRDVRKTGAGTLIYGAAMAIDGTVTVEGGTLQLGAAQAVNSASAMAFNDGTTLVTGGFGGDFNTLEVNGTVTFDLGGLGSSVLSFDDSSAVAWGTTLDIINYTAGDSIQFGIDGNGLSETQLAGITINGSSEGIALDSQGYLIPEPASVGLALFSGLGMLFIRRRFMI</sequence>
<dbReference type="EMBL" id="CAAHFG010000001">
    <property type="protein sequence ID" value="VGO12329.1"/>
    <property type="molecule type" value="Genomic_DNA"/>
</dbReference>
<keyword evidence="3" id="KW-1185">Reference proteome</keyword>
<feature type="chain" id="PRO_5025693493" description="PEP-CTERM protein-sorting domain-containing protein" evidence="1">
    <location>
        <begin position="24"/>
        <end position="354"/>
    </location>
</feature>
<name>A0A6C2TXF5_PONDE</name>
<evidence type="ECO:0000313" key="3">
    <source>
        <dbReference type="Proteomes" id="UP000366872"/>
    </source>
</evidence>
<dbReference type="RefSeq" id="WP_136078004.1">
    <property type="nucleotide sequence ID" value="NZ_CAAHFG010000001.1"/>
</dbReference>
<evidence type="ECO:0008006" key="4">
    <source>
        <dbReference type="Google" id="ProtNLM"/>
    </source>
</evidence>
<proteinExistence type="predicted"/>
<gene>
    <name evidence="2" type="ORF">PDESU_00881</name>
</gene>
<organism evidence="2 3">
    <name type="scientific">Pontiella desulfatans</name>
    <dbReference type="NCBI Taxonomy" id="2750659"/>
    <lineage>
        <taxon>Bacteria</taxon>
        <taxon>Pseudomonadati</taxon>
        <taxon>Kiritimatiellota</taxon>
        <taxon>Kiritimatiellia</taxon>
        <taxon>Kiritimatiellales</taxon>
        <taxon>Pontiellaceae</taxon>
        <taxon>Pontiella</taxon>
    </lineage>
</organism>
<evidence type="ECO:0000313" key="2">
    <source>
        <dbReference type="EMBL" id="VGO12329.1"/>
    </source>
</evidence>
<dbReference type="Proteomes" id="UP000366872">
    <property type="component" value="Unassembled WGS sequence"/>
</dbReference>
<evidence type="ECO:0000256" key="1">
    <source>
        <dbReference type="SAM" id="SignalP"/>
    </source>
</evidence>
<feature type="signal peptide" evidence="1">
    <location>
        <begin position="1"/>
        <end position="23"/>
    </location>
</feature>
<reference evidence="2 3" key="1">
    <citation type="submission" date="2019-04" db="EMBL/GenBank/DDBJ databases">
        <authorList>
            <person name="Van Vliet M D."/>
        </authorList>
    </citation>
    <scope>NUCLEOTIDE SEQUENCE [LARGE SCALE GENOMIC DNA]</scope>
    <source>
        <strain evidence="2 3">F1</strain>
    </source>
</reference>